<protein>
    <submittedName>
        <fullName evidence="1">Uncharacterized protein</fullName>
    </submittedName>
</protein>
<evidence type="ECO:0000313" key="2">
    <source>
        <dbReference type="Proteomes" id="UP000003711"/>
    </source>
</evidence>
<proteinExistence type="predicted"/>
<evidence type="ECO:0000313" key="1">
    <source>
        <dbReference type="EMBL" id="EEF89226.1"/>
    </source>
</evidence>
<dbReference type="Proteomes" id="UP000003711">
    <property type="component" value="Unassembled WGS sequence"/>
</dbReference>
<organism evidence="1 2">
    <name type="scientific">Bacteroides cellulosilyticus DSM 14838</name>
    <dbReference type="NCBI Taxonomy" id="537012"/>
    <lineage>
        <taxon>Bacteria</taxon>
        <taxon>Pseudomonadati</taxon>
        <taxon>Bacteroidota</taxon>
        <taxon>Bacteroidia</taxon>
        <taxon>Bacteroidales</taxon>
        <taxon>Bacteroidaceae</taxon>
        <taxon>Bacteroides</taxon>
    </lineage>
</organism>
<dbReference type="EMBL" id="ACCH01000224">
    <property type="protein sequence ID" value="EEF89226.1"/>
    <property type="molecule type" value="Genomic_DNA"/>
</dbReference>
<gene>
    <name evidence="1" type="ORF">BACCELL_03152</name>
</gene>
<accession>E2NFT0</accession>
<reference evidence="1 2" key="1">
    <citation type="submission" date="2008-12" db="EMBL/GenBank/DDBJ databases">
        <authorList>
            <person name="Fulton L."/>
            <person name="Clifton S."/>
            <person name="Fulton B."/>
            <person name="Xu J."/>
            <person name="Minx P."/>
            <person name="Pepin K.H."/>
            <person name="Johnson M."/>
            <person name="Bhonagiri V."/>
            <person name="Nash W.E."/>
            <person name="Mardis E.R."/>
            <person name="Wilson R.K."/>
        </authorList>
    </citation>
    <scope>NUCLEOTIDE SEQUENCE [LARGE SCALE GENOMIC DNA]</scope>
    <source>
        <strain evidence="1 2">DSM 14838</strain>
    </source>
</reference>
<comment type="caution">
    <text evidence="1">The sequence shown here is derived from an EMBL/GenBank/DDBJ whole genome shotgun (WGS) entry which is preliminary data.</text>
</comment>
<name>E2NFT0_9BACE</name>
<reference evidence="1 2" key="2">
    <citation type="submission" date="2009-01" db="EMBL/GenBank/DDBJ databases">
        <title>Draft genome sequence of Bacteroides cellulosilyticus (DSM 14838).</title>
        <authorList>
            <person name="Sudarsanam P."/>
            <person name="Ley R."/>
            <person name="Guruge J."/>
            <person name="Turnbaugh P.J."/>
            <person name="Mahowald M."/>
            <person name="Liep D."/>
            <person name="Gordon J."/>
        </authorList>
    </citation>
    <scope>NUCLEOTIDE SEQUENCE [LARGE SCALE GENOMIC DNA]</scope>
    <source>
        <strain evidence="1 2">DSM 14838</strain>
    </source>
</reference>
<dbReference type="AlphaFoldDB" id="E2NFT0"/>
<dbReference type="HOGENOM" id="CLU_3022131_0_0_10"/>
<sequence>MIGKSIRIRLYFCKVNGKTLYSLLTGSQEFVNRKLTSCRQTLNFLPTENALLVII</sequence>